<organism evidence="2 3">
    <name type="scientific">Somion occarium</name>
    <dbReference type="NCBI Taxonomy" id="3059160"/>
    <lineage>
        <taxon>Eukaryota</taxon>
        <taxon>Fungi</taxon>
        <taxon>Dikarya</taxon>
        <taxon>Basidiomycota</taxon>
        <taxon>Agaricomycotina</taxon>
        <taxon>Agaricomycetes</taxon>
        <taxon>Polyporales</taxon>
        <taxon>Cerrenaceae</taxon>
        <taxon>Somion</taxon>
    </lineage>
</organism>
<sequence length="700" mass="76537">MPAYVPVFPLVDLTVQLQSTPSTSSVDSGHELPALRLSYTEQLSRAHEQLASLPTELCPPSCPPSPHFESHAELIRERILEAINVSGGESSNPKWGHVTRLVRMGCTSRGYRGAAPGVRVGSTSAVEVHGYQWTLPETEEEWKECEKRWKKCSRVIVGKDREMISKYWPQDAAPRPNLSQAMANGEQTKSKSQRVREKVESWQAKLIHLVDETPSQTPPLDVVPEPNGQKEVTLEAPKQSSLEFPVVKRLVGHGMKPRPEHVVPSIDPKLPTASPMDVEISSPAADAAKPPDQLASEPMAEQKAAGISDIPEMSFLPPSFPTYLQTSTPHESRLKAKPPASREKPPPIYPRLFLSSSPGSPPFTRSSEFDPAQPRRKLNVLVAPFSSSPTLSLRNAQKRQRPLTPRDEDDDPFISRPNVPPSKKQKLDEHPEPDPVLDHAPISSAPLPPSTPPLPPATPPLSRSKTPSPRTQSKDLGNARGLPIPSTPDRKALPTLTELLASSRRSRPRPRPPSRKLKSAPSTPSRHGPRITKPFAVADRDDVEEEEKDVLPMIIENPRSPSPVRTYFSSPASGSSESTPQSIRQKRLGSPVSPLASPALKMGRFVPAFVSTQKFGGPVFGAGIESQTQTGLVPPAAGGFMGFNSQFDVDGRIDQVSEFLERDVDFDGWLRDIPEVEAEMESQSQGKPPLGHSQGEVGVQ</sequence>
<name>A0ABP1D5F4_9APHY</name>
<feature type="compositionally biased region" description="Basic and acidic residues" evidence="1">
    <location>
        <begin position="425"/>
        <end position="437"/>
    </location>
</feature>
<accession>A0ABP1D5F4</accession>
<feature type="compositionally biased region" description="Polar residues" evidence="1">
    <location>
        <begin position="385"/>
        <end position="395"/>
    </location>
</feature>
<keyword evidence="3" id="KW-1185">Reference proteome</keyword>
<dbReference type="EMBL" id="OZ037946">
    <property type="protein sequence ID" value="CAL1703128.1"/>
    <property type="molecule type" value="Genomic_DNA"/>
</dbReference>
<evidence type="ECO:0000256" key="1">
    <source>
        <dbReference type="SAM" id="MobiDB-lite"/>
    </source>
</evidence>
<evidence type="ECO:0000313" key="3">
    <source>
        <dbReference type="Proteomes" id="UP001497453"/>
    </source>
</evidence>
<proteinExistence type="predicted"/>
<feature type="region of interest" description="Disordered" evidence="1">
    <location>
        <begin position="316"/>
        <end position="595"/>
    </location>
</feature>
<feature type="compositionally biased region" description="Basic and acidic residues" evidence="1">
    <location>
        <begin position="330"/>
        <end position="345"/>
    </location>
</feature>
<feature type="region of interest" description="Disordered" evidence="1">
    <location>
        <begin position="675"/>
        <end position="700"/>
    </location>
</feature>
<feature type="region of interest" description="Disordered" evidence="1">
    <location>
        <begin position="258"/>
        <end position="277"/>
    </location>
</feature>
<feature type="compositionally biased region" description="Low complexity" evidence="1">
    <location>
        <begin position="283"/>
        <end position="292"/>
    </location>
</feature>
<dbReference type="Proteomes" id="UP001497453">
    <property type="component" value="Chromosome 3"/>
</dbReference>
<feature type="region of interest" description="Disordered" evidence="1">
    <location>
        <begin position="283"/>
        <end position="304"/>
    </location>
</feature>
<evidence type="ECO:0000313" key="2">
    <source>
        <dbReference type="EMBL" id="CAL1703128.1"/>
    </source>
</evidence>
<feature type="compositionally biased region" description="Polar residues" evidence="1">
    <location>
        <begin position="463"/>
        <end position="475"/>
    </location>
</feature>
<feature type="compositionally biased region" description="Low complexity" evidence="1">
    <location>
        <begin position="569"/>
        <end position="582"/>
    </location>
</feature>
<protein>
    <submittedName>
        <fullName evidence="2">Uncharacterized protein</fullName>
    </submittedName>
</protein>
<gene>
    <name evidence="2" type="ORF">GFSPODELE1_LOCUS4409</name>
</gene>
<reference evidence="3" key="1">
    <citation type="submission" date="2024-04" db="EMBL/GenBank/DDBJ databases">
        <authorList>
            <person name="Shaw F."/>
            <person name="Minotto A."/>
        </authorList>
    </citation>
    <scope>NUCLEOTIDE SEQUENCE [LARGE SCALE GENOMIC DNA]</scope>
</reference>
<feature type="compositionally biased region" description="Pro residues" evidence="1">
    <location>
        <begin position="446"/>
        <end position="459"/>
    </location>
</feature>
<feature type="compositionally biased region" description="Basic residues" evidence="1">
    <location>
        <begin position="504"/>
        <end position="518"/>
    </location>
</feature>